<feature type="transmembrane region" description="Helical" evidence="5">
    <location>
        <begin position="204"/>
        <end position="222"/>
    </location>
</feature>
<dbReference type="SUPFAM" id="SSF161098">
    <property type="entry name" value="MetI-like"/>
    <property type="match status" value="1"/>
</dbReference>
<gene>
    <name evidence="7" type="ORF">IAA97_01855</name>
</gene>
<dbReference type="Gene3D" id="1.10.3720.10">
    <property type="entry name" value="MetI-like"/>
    <property type="match status" value="1"/>
</dbReference>
<name>A0A9D9H439_9SPIO</name>
<dbReference type="AlphaFoldDB" id="A0A9D9H439"/>
<keyword evidence="5" id="KW-0813">Transport</keyword>
<dbReference type="PANTHER" id="PTHR43759:SF1">
    <property type="entry name" value="GLUCOSE IMPORT SYSTEM PERMEASE PROTEIN GLCT"/>
    <property type="match status" value="1"/>
</dbReference>
<comment type="similarity">
    <text evidence="5">Belongs to the binding-protein-dependent transport system permease family.</text>
</comment>
<dbReference type="CDD" id="cd06261">
    <property type="entry name" value="TM_PBP2"/>
    <property type="match status" value="1"/>
</dbReference>
<organism evidence="7 8">
    <name type="scientific">Candidatus Ornithospirochaeta stercoripullorum</name>
    <dbReference type="NCBI Taxonomy" id="2840899"/>
    <lineage>
        <taxon>Bacteria</taxon>
        <taxon>Pseudomonadati</taxon>
        <taxon>Spirochaetota</taxon>
        <taxon>Spirochaetia</taxon>
        <taxon>Spirochaetales</taxon>
        <taxon>Spirochaetaceae</taxon>
        <taxon>Spirochaetaceae incertae sedis</taxon>
        <taxon>Candidatus Ornithospirochaeta</taxon>
    </lineage>
</organism>
<keyword evidence="2 5" id="KW-0812">Transmembrane</keyword>
<evidence type="ECO:0000256" key="5">
    <source>
        <dbReference type="RuleBase" id="RU363032"/>
    </source>
</evidence>
<dbReference type="InterPro" id="IPR052730">
    <property type="entry name" value="Sugar_ABC_transporter"/>
</dbReference>
<evidence type="ECO:0000313" key="7">
    <source>
        <dbReference type="EMBL" id="MBO8435711.1"/>
    </source>
</evidence>
<accession>A0A9D9H439</accession>
<dbReference type="PANTHER" id="PTHR43759">
    <property type="entry name" value="TREHALOSE TRANSPORT SYSTEM PERMEASE PROTEIN SUGA"/>
    <property type="match status" value="1"/>
</dbReference>
<reference evidence="7" key="1">
    <citation type="submission" date="2020-10" db="EMBL/GenBank/DDBJ databases">
        <authorList>
            <person name="Gilroy R."/>
        </authorList>
    </citation>
    <scope>NUCLEOTIDE SEQUENCE</scope>
    <source>
        <strain evidence="7">7293</strain>
    </source>
</reference>
<dbReference type="GO" id="GO:0055085">
    <property type="term" value="P:transmembrane transport"/>
    <property type="evidence" value="ECO:0007669"/>
    <property type="project" value="InterPro"/>
</dbReference>
<evidence type="ECO:0000256" key="4">
    <source>
        <dbReference type="ARBA" id="ARBA00023136"/>
    </source>
</evidence>
<keyword evidence="4 5" id="KW-0472">Membrane</keyword>
<reference evidence="7" key="2">
    <citation type="journal article" date="2021" name="PeerJ">
        <title>Extensive microbial diversity within the chicken gut microbiome revealed by metagenomics and culture.</title>
        <authorList>
            <person name="Gilroy R."/>
            <person name="Ravi A."/>
            <person name="Getino M."/>
            <person name="Pursley I."/>
            <person name="Horton D.L."/>
            <person name="Alikhan N.F."/>
            <person name="Baker D."/>
            <person name="Gharbi K."/>
            <person name="Hall N."/>
            <person name="Watson M."/>
            <person name="Adriaenssens E.M."/>
            <person name="Foster-Nyarko E."/>
            <person name="Jarju S."/>
            <person name="Secka A."/>
            <person name="Antonio M."/>
            <person name="Oren A."/>
            <person name="Chaudhuri R.R."/>
            <person name="La Ragione R."/>
            <person name="Hildebrand F."/>
            <person name="Pallen M.J."/>
        </authorList>
    </citation>
    <scope>NUCLEOTIDE SEQUENCE</scope>
    <source>
        <strain evidence="7">7293</strain>
    </source>
</reference>
<dbReference type="EMBL" id="JADIMT010000030">
    <property type="protein sequence ID" value="MBO8435711.1"/>
    <property type="molecule type" value="Genomic_DNA"/>
</dbReference>
<dbReference type="GO" id="GO:0005886">
    <property type="term" value="C:plasma membrane"/>
    <property type="evidence" value="ECO:0007669"/>
    <property type="project" value="UniProtKB-SubCell"/>
</dbReference>
<dbReference type="PROSITE" id="PS50928">
    <property type="entry name" value="ABC_TM1"/>
    <property type="match status" value="1"/>
</dbReference>
<comment type="caution">
    <text evidence="7">The sequence shown here is derived from an EMBL/GenBank/DDBJ whole genome shotgun (WGS) entry which is preliminary data.</text>
</comment>
<dbReference type="Pfam" id="PF00528">
    <property type="entry name" value="BPD_transp_1"/>
    <property type="match status" value="1"/>
</dbReference>
<evidence type="ECO:0000259" key="6">
    <source>
        <dbReference type="PROSITE" id="PS50928"/>
    </source>
</evidence>
<evidence type="ECO:0000256" key="2">
    <source>
        <dbReference type="ARBA" id="ARBA00022692"/>
    </source>
</evidence>
<comment type="subcellular location">
    <subcellularLocation>
        <location evidence="1 5">Cell membrane</location>
        <topology evidence="1 5">Multi-pass membrane protein</topology>
    </subcellularLocation>
</comment>
<feature type="transmembrane region" description="Helical" evidence="5">
    <location>
        <begin position="12"/>
        <end position="35"/>
    </location>
</feature>
<feature type="transmembrane region" description="Helical" evidence="5">
    <location>
        <begin position="164"/>
        <end position="183"/>
    </location>
</feature>
<evidence type="ECO:0000256" key="3">
    <source>
        <dbReference type="ARBA" id="ARBA00022989"/>
    </source>
</evidence>
<feature type="transmembrane region" description="Helical" evidence="5">
    <location>
        <begin position="106"/>
        <end position="126"/>
    </location>
</feature>
<keyword evidence="3 5" id="KW-1133">Transmembrane helix</keyword>
<feature type="domain" description="ABC transmembrane type-1" evidence="6">
    <location>
        <begin position="69"/>
        <end position="281"/>
    </location>
</feature>
<dbReference type="InterPro" id="IPR035906">
    <property type="entry name" value="MetI-like_sf"/>
</dbReference>
<evidence type="ECO:0000313" key="8">
    <source>
        <dbReference type="Proteomes" id="UP000823615"/>
    </source>
</evidence>
<evidence type="ECO:0000256" key="1">
    <source>
        <dbReference type="ARBA" id="ARBA00004651"/>
    </source>
</evidence>
<sequence>MNDWISDHYKWVFVAPALIFMVLMIVVPLVMTLVFSLTDWNLLTGRAPSFNGLANYAEILTSSEFWHSFGITFYYTFLAIAMELVAGVLLAVMLNKDFAGKGIVKTIILLPYMMAPVAVGMMWMLFYEPTSGFMNWLFTSIGLPRSGFTSARGSVIPSLAFVEFWQMTPMVVIVCMAGLAALPEDCMEAAVVDGASPIQTFFRVKLPMLLPTIFSIGLLRFVDVFKSFDLIYAMTKGGPANASRTLNIYAYEEAFSYYKFGLSSSILTIVFVIVLVISFATMKLRNKVAEV</sequence>
<dbReference type="SUPFAM" id="SSF160964">
    <property type="entry name" value="MalF N-terminal region-like"/>
    <property type="match status" value="1"/>
</dbReference>
<dbReference type="Proteomes" id="UP000823615">
    <property type="component" value="Unassembled WGS sequence"/>
</dbReference>
<proteinExistence type="inferred from homology"/>
<dbReference type="InterPro" id="IPR000515">
    <property type="entry name" value="MetI-like"/>
</dbReference>
<feature type="transmembrane region" description="Helical" evidence="5">
    <location>
        <begin position="73"/>
        <end position="94"/>
    </location>
</feature>
<feature type="transmembrane region" description="Helical" evidence="5">
    <location>
        <begin position="260"/>
        <end position="280"/>
    </location>
</feature>
<protein>
    <submittedName>
        <fullName evidence="7">Sugar ABC transporter permease</fullName>
    </submittedName>
</protein>